<feature type="compositionally biased region" description="Basic and acidic residues" evidence="1">
    <location>
        <begin position="580"/>
        <end position="598"/>
    </location>
</feature>
<dbReference type="STRING" id="1367422.A0A178Z7W1"/>
<comment type="caution">
    <text evidence="2">The sequence shown here is derived from an EMBL/GenBank/DDBJ whole genome shotgun (WGS) entry which is preliminary data.</text>
</comment>
<feature type="compositionally biased region" description="Low complexity" evidence="1">
    <location>
        <begin position="240"/>
        <end position="260"/>
    </location>
</feature>
<feature type="compositionally biased region" description="Polar residues" evidence="1">
    <location>
        <begin position="210"/>
        <end position="224"/>
    </location>
</feature>
<feature type="region of interest" description="Disordered" evidence="1">
    <location>
        <begin position="408"/>
        <end position="456"/>
    </location>
</feature>
<evidence type="ECO:0000313" key="2">
    <source>
        <dbReference type="EMBL" id="OAP55869.1"/>
    </source>
</evidence>
<dbReference type="Proteomes" id="UP000078343">
    <property type="component" value="Unassembled WGS sequence"/>
</dbReference>
<dbReference type="GeneID" id="30014189"/>
<dbReference type="EMBL" id="LVYI01000010">
    <property type="protein sequence ID" value="OAP55869.1"/>
    <property type="molecule type" value="Genomic_DNA"/>
</dbReference>
<gene>
    <name evidence="2" type="ORF">AYL99_10021</name>
</gene>
<proteinExistence type="predicted"/>
<protein>
    <submittedName>
        <fullName evidence="2">Uncharacterized protein</fullName>
    </submittedName>
</protein>
<feature type="compositionally biased region" description="Basic and acidic residues" evidence="1">
    <location>
        <begin position="408"/>
        <end position="427"/>
    </location>
</feature>
<feature type="region of interest" description="Disordered" evidence="1">
    <location>
        <begin position="180"/>
        <end position="279"/>
    </location>
</feature>
<keyword evidence="3" id="KW-1185">Reference proteome</keyword>
<feature type="compositionally biased region" description="Acidic residues" evidence="1">
    <location>
        <begin position="599"/>
        <end position="612"/>
    </location>
</feature>
<dbReference type="AlphaFoldDB" id="A0A178Z7W1"/>
<feature type="region of interest" description="Disordered" evidence="1">
    <location>
        <begin position="580"/>
        <end position="612"/>
    </location>
</feature>
<accession>A0A178Z7W1</accession>
<sequence>MNRLPPTNSPSETRQQAYDPSQIGSQTNTSSQPEPQANSSSQTGPQTNSPSWTERQMNDPSQLGPQTNSSSQMGPQAYSPSWTSMQINNPSRTGLQINNPSLLGAQAYSPSWTGLQMNNTSWTGPPAFPSQRGHPAQRGLPAFPAQTGLQAYSPSWTRPSAFPSQTGLPSYSTSWARMQINNPSQTGLPPPSPRHTGLQAYPPQRRLSAMSPQQTGLQTNSPPRTTLQASPLPPTPPSQTRPQAKNPSRTRQQGTTTSSRAPRSRPTVPRSDPHQDVPADFQFPTAATRIGSGLNSGRNLLVIRQGTSQPVTRVPLIIERGRNDRHRGGHYPHQDTPLPAGLTLEQIIRSYPRHAWGTMLRVFLAEGWPADRIWRLMPEDMRNTKSAARPWNYIQAAMGREIDRMAFEDTGVHRVPPKRERTSKDNDSGEDQSDAEAVPEATESTTPSPSAQGGQPVLTAADLTFPHLQEIARITHAETMEVREIIRSYGPRGETAFLEWRQMRRDWARRIRHAYATDTGLEMATNNPVQMLGLLWRSQNPARQGESAEAYRARANLHIWGMWTRESQRFLKELKSKLAGLEGKEEENQGEKQENQEENKEEDEGDVDDDDE</sequence>
<dbReference type="OrthoDB" id="4155900at2759"/>
<organism evidence="2 3">
    <name type="scientific">Fonsecaea erecta</name>
    <dbReference type="NCBI Taxonomy" id="1367422"/>
    <lineage>
        <taxon>Eukaryota</taxon>
        <taxon>Fungi</taxon>
        <taxon>Dikarya</taxon>
        <taxon>Ascomycota</taxon>
        <taxon>Pezizomycotina</taxon>
        <taxon>Eurotiomycetes</taxon>
        <taxon>Chaetothyriomycetidae</taxon>
        <taxon>Chaetothyriales</taxon>
        <taxon>Herpotrichiellaceae</taxon>
        <taxon>Fonsecaea</taxon>
    </lineage>
</organism>
<evidence type="ECO:0000313" key="3">
    <source>
        <dbReference type="Proteomes" id="UP000078343"/>
    </source>
</evidence>
<feature type="region of interest" description="Disordered" evidence="1">
    <location>
        <begin position="116"/>
        <end position="142"/>
    </location>
</feature>
<evidence type="ECO:0000256" key="1">
    <source>
        <dbReference type="SAM" id="MobiDB-lite"/>
    </source>
</evidence>
<dbReference type="RefSeq" id="XP_018689236.1">
    <property type="nucleotide sequence ID" value="XM_018841527.1"/>
</dbReference>
<feature type="compositionally biased region" description="Polar residues" evidence="1">
    <location>
        <begin position="442"/>
        <end position="453"/>
    </location>
</feature>
<name>A0A178Z7W1_9EURO</name>
<reference evidence="2 3" key="1">
    <citation type="submission" date="2016-04" db="EMBL/GenBank/DDBJ databases">
        <title>Draft genome of Fonsecaea erecta CBS 125763.</title>
        <authorList>
            <person name="Weiss V.A."/>
            <person name="Vicente V.A."/>
            <person name="Raittz R.T."/>
            <person name="Moreno L.F."/>
            <person name="De Souza E.M."/>
            <person name="Pedrosa F.O."/>
            <person name="Steffens M.B."/>
            <person name="Faoro H."/>
            <person name="Tadra-Sfeir M.Z."/>
            <person name="Najafzadeh M.J."/>
            <person name="Felipe M.S."/>
            <person name="Teixeira M."/>
            <person name="Sun J."/>
            <person name="Xi L."/>
            <person name="Gomes R."/>
            <person name="De Azevedo C.M."/>
            <person name="Salgado C.G."/>
            <person name="Da Silva M.B."/>
            <person name="Nascimento M.F."/>
            <person name="Queiroz-Telles F."/>
            <person name="Attili D.S."/>
            <person name="Gorbushina A."/>
        </authorList>
    </citation>
    <scope>NUCLEOTIDE SEQUENCE [LARGE SCALE GENOMIC DNA]</scope>
    <source>
        <strain evidence="2 3">CBS 125763</strain>
    </source>
</reference>
<feature type="region of interest" description="Disordered" evidence="1">
    <location>
        <begin position="1"/>
        <end position="98"/>
    </location>
</feature>